<sequence>MIVKARAFDVQEDMVEEDYGGNPIDEGFREVLAAYGDDPTFQELHIFIDGLDEDEQCAPVALAWVGRGDYPADE</sequence>
<protein>
    <submittedName>
        <fullName evidence="1">DUF3775 domain-containing protein</fullName>
    </submittedName>
</protein>
<evidence type="ECO:0000313" key="1">
    <source>
        <dbReference type="EMBL" id="MEK0082821.1"/>
    </source>
</evidence>
<dbReference type="InterPro" id="IPR022254">
    <property type="entry name" value="DUF3775"/>
</dbReference>
<dbReference type="EMBL" id="JBBLZC010000005">
    <property type="protein sequence ID" value="MEK0082821.1"/>
    <property type="molecule type" value="Genomic_DNA"/>
</dbReference>
<evidence type="ECO:0000313" key="2">
    <source>
        <dbReference type="Proteomes" id="UP001375743"/>
    </source>
</evidence>
<name>A0ABU8XNQ1_9PROT</name>
<accession>A0ABU8XNQ1</accession>
<dbReference type="RefSeq" id="WP_418158675.1">
    <property type="nucleotide sequence ID" value="NZ_JBBLZC010000005.1"/>
</dbReference>
<proteinExistence type="predicted"/>
<reference evidence="1 2" key="1">
    <citation type="submission" date="2024-01" db="EMBL/GenBank/DDBJ databases">
        <title>Multi-omics insights into the function and evolution of sodium benzoate biodegradation pathways in Benzoatithermus flavus gen. nov., sp. nov. from hot spring.</title>
        <authorList>
            <person name="Hu C.-J."/>
            <person name="Li W.-J."/>
        </authorList>
    </citation>
    <scope>NUCLEOTIDE SEQUENCE [LARGE SCALE GENOMIC DNA]</scope>
    <source>
        <strain evidence="1 2">SYSU G07066</strain>
    </source>
</reference>
<organism evidence="1 2">
    <name type="scientific">Benzoatithermus flavus</name>
    <dbReference type="NCBI Taxonomy" id="3108223"/>
    <lineage>
        <taxon>Bacteria</taxon>
        <taxon>Pseudomonadati</taxon>
        <taxon>Pseudomonadota</taxon>
        <taxon>Alphaproteobacteria</taxon>
        <taxon>Geminicoccales</taxon>
        <taxon>Geminicoccaceae</taxon>
        <taxon>Benzoatithermus</taxon>
    </lineage>
</organism>
<dbReference type="Pfam" id="PF12616">
    <property type="entry name" value="DUF3775"/>
    <property type="match status" value="1"/>
</dbReference>
<dbReference type="Proteomes" id="UP001375743">
    <property type="component" value="Unassembled WGS sequence"/>
</dbReference>
<keyword evidence="2" id="KW-1185">Reference proteome</keyword>
<gene>
    <name evidence="1" type="ORF">U1T56_06645</name>
</gene>
<comment type="caution">
    <text evidence="1">The sequence shown here is derived from an EMBL/GenBank/DDBJ whole genome shotgun (WGS) entry which is preliminary data.</text>
</comment>